<dbReference type="InterPro" id="IPR037522">
    <property type="entry name" value="HD_GYP_dom"/>
</dbReference>
<dbReference type="InterPro" id="IPR021800">
    <property type="entry name" value="DUF3369"/>
</dbReference>
<feature type="modified residue" description="4-aspartylphosphate" evidence="1">
    <location>
        <position position="80"/>
    </location>
</feature>
<dbReference type="InterPro" id="IPR011006">
    <property type="entry name" value="CheY-like_superfamily"/>
</dbReference>
<dbReference type="EMBL" id="JAEKJZ010000001">
    <property type="protein sequence ID" value="MBN9668953.1"/>
    <property type="molecule type" value="Genomic_DNA"/>
</dbReference>
<dbReference type="AlphaFoldDB" id="A0A939J065"/>
<evidence type="ECO:0000259" key="2">
    <source>
        <dbReference type="PROSITE" id="PS50110"/>
    </source>
</evidence>
<dbReference type="GO" id="GO:0008081">
    <property type="term" value="F:phosphoric diester hydrolase activity"/>
    <property type="evidence" value="ECO:0007669"/>
    <property type="project" value="UniProtKB-ARBA"/>
</dbReference>
<dbReference type="PROSITE" id="PS51832">
    <property type="entry name" value="HD_GYP"/>
    <property type="match status" value="1"/>
</dbReference>
<dbReference type="SMART" id="SM00448">
    <property type="entry name" value="REC"/>
    <property type="match status" value="1"/>
</dbReference>
<feature type="domain" description="Response regulatory" evidence="2">
    <location>
        <begin position="25"/>
        <end position="149"/>
    </location>
</feature>
<comment type="caution">
    <text evidence="4">The sequence shown here is derived from an EMBL/GenBank/DDBJ whole genome shotgun (WGS) entry which is preliminary data.</text>
</comment>
<dbReference type="InterPro" id="IPR001789">
    <property type="entry name" value="Sig_transdc_resp-reg_receiver"/>
</dbReference>
<proteinExistence type="predicted"/>
<dbReference type="Gene3D" id="1.10.3210.10">
    <property type="entry name" value="Hypothetical protein af1432"/>
    <property type="match status" value="1"/>
</dbReference>
<dbReference type="PROSITE" id="PS50110">
    <property type="entry name" value="RESPONSE_REGULATORY"/>
    <property type="match status" value="1"/>
</dbReference>
<evidence type="ECO:0000313" key="4">
    <source>
        <dbReference type="EMBL" id="MBN9668953.1"/>
    </source>
</evidence>
<dbReference type="Pfam" id="PF11849">
    <property type="entry name" value="DUF3369"/>
    <property type="match status" value="1"/>
</dbReference>
<dbReference type="PANTHER" id="PTHR45228">
    <property type="entry name" value="CYCLIC DI-GMP PHOSPHODIESTERASE TM_0186-RELATED"/>
    <property type="match status" value="1"/>
</dbReference>
<dbReference type="Gene3D" id="3.40.50.2300">
    <property type="match status" value="1"/>
</dbReference>
<dbReference type="Pfam" id="PF13487">
    <property type="entry name" value="HD_5"/>
    <property type="match status" value="1"/>
</dbReference>
<name>A0A939J065_9HYPH</name>
<dbReference type="SMART" id="SM00471">
    <property type="entry name" value="HDc"/>
    <property type="match status" value="1"/>
</dbReference>
<evidence type="ECO:0000313" key="5">
    <source>
        <dbReference type="Proteomes" id="UP000664096"/>
    </source>
</evidence>
<feature type="domain" description="HD-GYP" evidence="3">
    <location>
        <begin position="316"/>
        <end position="513"/>
    </location>
</feature>
<reference evidence="4" key="1">
    <citation type="submission" date="2020-12" db="EMBL/GenBank/DDBJ databases">
        <title>Oil enriched cultivation method for isolating marine PHA-producing bacteria.</title>
        <authorList>
            <person name="Zheng W."/>
            <person name="Yu S."/>
            <person name="Huang Y."/>
        </authorList>
    </citation>
    <scope>NUCLEOTIDE SEQUENCE</scope>
    <source>
        <strain evidence="4">SY-2-12</strain>
    </source>
</reference>
<gene>
    <name evidence="4" type="ORF">JF539_01305</name>
</gene>
<dbReference type="InterPro" id="IPR052020">
    <property type="entry name" value="Cyclic_di-GMP/3'3'-cGAMP_PDE"/>
</dbReference>
<dbReference type="Proteomes" id="UP000664096">
    <property type="component" value="Unassembled WGS sequence"/>
</dbReference>
<dbReference type="CDD" id="cd00156">
    <property type="entry name" value="REC"/>
    <property type="match status" value="1"/>
</dbReference>
<dbReference type="GO" id="GO:0000160">
    <property type="term" value="P:phosphorelay signal transduction system"/>
    <property type="evidence" value="ECO:0007669"/>
    <property type="project" value="InterPro"/>
</dbReference>
<dbReference type="SUPFAM" id="SSF109604">
    <property type="entry name" value="HD-domain/PDEase-like"/>
    <property type="match status" value="1"/>
</dbReference>
<dbReference type="InterPro" id="IPR003607">
    <property type="entry name" value="HD/PDEase_dom"/>
</dbReference>
<accession>A0A939J065</accession>
<keyword evidence="1" id="KW-0597">Phosphoprotein</keyword>
<evidence type="ECO:0000256" key="1">
    <source>
        <dbReference type="PROSITE-ProRule" id="PRU00169"/>
    </source>
</evidence>
<organism evidence="4 5">
    <name type="scientific">Roseibium aggregatum</name>
    <dbReference type="NCBI Taxonomy" id="187304"/>
    <lineage>
        <taxon>Bacteria</taxon>
        <taxon>Pseudomonadati</taxon>
        <taxon>Pseudomonadota</taxon>
        <taxon>Alphaproteobacteria</taxon>
        <taxon>Hyphomicrobiales</taxon>
        <taxon>Stappiaceae</taxon>
        <taxon>Roseibium</taxon>
    </lineage>
</organism>
<dbReference type="SUPFAM" id="SSF52172">
    <property type="entry name" value="CheY-like"/>
    <property type="match status" value="1"/>
</dbReference>
<evidence type="ECO:0000259" key="3">
    <source>
        <dbReference type="PROSITE" id="PS51832"/>
    </source>
</evidence>
<dbReference type="PANTHER" id="PTHR45228:SF9">
    <property type="entry name" value="3'3'-CGAMP-SPECIFIC PHOSPHODIESTERASE 2"/>
    <property type="match status" value="1"/>
</dbReference>
<protein>
    <submittedName>
        <fullName evidence="4">DUF3369 domain-containing protein</fullName>
    </submittedName>
</protein>
<sequence>MTSQNERIRFSEETEIAGETGHPWKIMLVDDEPAIHDVTRLALSGFSFEDRPLEFVSVHSGREARQAILEHPDTALILLDVVMESETAGLEVAQFIREDVGNSAVRIVLRTGQPGQAPERDVIARYDINDYKEKTELTSRKLSTLIYASLRSYRDIVALERSKRGLEAVIEASAKIFEVKSREQFSKSVLEQLSYLIQEQCREPQRKTDGLAIVQTEDTRDVAAALGRFTPLSGEALPRIGSPEVPSEVANALQDGESQVSEDSYASCITCRDGERWMFYLKGLCGEQSELEKSLLGLFERNVAIACENIDLLQEVEQTQSEMVYILGETIETRSNETGHHVKRVAEISRLLALEYGLSEEEADLIQHASPLHDIGKIGIPDAILNKPGPLTPEEWDTMKNHTLLGYDMLKSSSRKVLQAGAIIARDHHEKWAGGGYPANKHGTDIHLYGRITAVADVFDALGSERSYKHAWALEDILALMREERGRHFEPRLVDILLANIDEVIRIRRQNED</sequence>
<dbReference type="CDD" id="cd00077">
    <property type="entry name" value="HDc"/>
    <property type="match status" value="1"/>
</dbReference>
<dbReference type="RefSeq" id="WP_207138403.1">
    <property type="nucleotide sequence ID" value="NZ_JAEKJZ010000001.1"/>
</dbReference>